<dbReference type="Pfam" id="PF06544">
    <property type="entry name" value="Prp3_C"/>
    <property type="match status" value="1"/>
</dbReference>
<evidence type="ECO:0000256" key="1">
    <source>
        <dbReference type="ARBA" id="ARBA00004141"/>
    </source>
</evidence>
<comment type="caution">
    <text evidence="12">The sequence shown here is derived from an EMBL/GenBank/DDBJ whole genome shotgun (WGS) entry which is preliminary data.</text>
</comment>
<dbReference type="Pfam" id="PF01066">
    <property type="entry name" value="CDP-OH_P_transf"/>
    <property type="match status" value="1"/>
</dbReference>
<gene>
    <name evidence="12" type="ORF">CcCBS67573_g09407</name>
</gene>
<keyword evidence="13" id="KW-1185">Reference proteome</keyword>
<protein>
    <recommendedName>
        <fullName evidence="11">Small nuclear ribonucleoprotein Prp3 C-terminal domain-containing protein</fullName>
    </recommendedName>
</protein>
<evidence type="ECO:0000256" key="5">
    <source>
        <dbReference type="ARBA" id="ARBA00023098"/>
    </source>
</evidence>
<keyword evidence="2 8" id="KW-0808">Transferase</keyword>
<dbReference type="InterPro" id="IPR048254">
    <property type="entry name" value="CDP_ALCOHOL_P_TRANSF_CS"/>
</dbReference>
<dbReference type="GO" id="GO:0016020">
    <property type="term" value="C:membrane"/>
    <property type="evidence" value="ECO:0007669"/>
    <property type="project" value="UniProtKB-SubCell"/>
</dbReference>
<feature type="region of interest" description="Disordered" evidence="9">
    <location>
        <begin position="145"/>
        <end position="168"/>
    </location>
</feature>
<keyword evidence="6 10" id="KW-0472">Membrane</keyword>
<dbReference type="InterPro" id="IPR000462">
    <property type="entry name" value="CDP-OH_P_trans"/>
</dbReference>
<evidence type="ECO:0000256" key="4">
    <source>
        <dbReference type="ARBA" id="ARBA00022989"/>
    </source>
</evidence>
<dbReference type="Gene3D" id="1.20.120.1760">
    <property type="match status" value="1"/>
</dbReference>
<evidence type="ECO:0000256" key="8">
    <source>
        <dbReference type="RuleBase" id="RU003750"/>
    </source>
</evidence>
<feature type="transmembrane region" description="Helical" evidence="10">
    <location>
        <begin position="442"/>
        <end position="462"/>
    </location>
</feature>
<dbReference type="PANTHER" id="PTHR15362:SF4">
    <property type="entry name" value="CDP-DIACYLGLYCEROL--INOSITOL 3-PHOSPHATIDYLTRANSFERASE"/>
    <property type="match status" value="1"/>
</dbReference>
<dbReference type="OrthoDB" id="432412at2759"/>
<name>A0A507DY83_9FUNG</name>
<keyword evidence="3 10" id="KW-0812">Transmembrane</keyword>
<evidence type="ECO:0000256" key="7">
    <source>
        <dbReference type="ARBA" id="ARBA00023264"/>
    </source>
</evidence>
<feature type="domain" description="Small nuclear ribonucleoprotein Prp3 C-terminal" evidence="11">
    <location>
        <begin position="176"/>
        <end position="240"/>
    </location>
</feature>
<dbReference type="CDD" id="cd24163">
    <property type="entry name" value="RWDD2_C"/>
    <property type="match status" value="1"/>
</dbReference>
<evidence type="ECO:0000256" key="9">
    <source>
        <dbReference type="SAM" id="MobiDB-lite"/>
    </source>
</evidence>
<feature type="transmembrane region" description="Helical" evidence="10">
    <location>
        <begin position="477"/>
        <end position="495"/>
    </location>
</feature>
<evidence type="ECO:0000256" key="10">
    <source>
        <dbReference type="SAM" id="Phobius"/>
    </source>
</evidence>
<evidence type="ECO:0000256" key="3">
    <source>
        <dbReference type="ARBA" id="ARBA00022692"/>
    </source>
</evidence>
<keyword evidence="4 10" id="KW-1133">Transmembrane helix</keyword>
<dbReference type="Proteomes" id="UP000320333">
    <property type="component" value="Unassembled WGS sequence"/>
</dbReference>
<evidence type="ECO:0000313" key="13">
    <source>
        <dbReference type="Proteomes" id="UP000320333"/>
    </source>
</evidence>
<dbReference type="EMBL" id="QEAP01000824">
    <property type="protein sequence ID" value="TPX55928.1"/>
    <property type="molecule type" value="Genomic_DNA"/>
</dbReference>
<evidence type="ECO:0000256" key="6">
    <source>
        <dbReference type="ARBA" id="ARBA00023136"/>
    </source>
</evidence>
<comment type="similarity">
    <text evidence="8">Belongs to the CDP-alcohol phosphatidyltransferase class-I family.</text>
</comment>
<evidence type="ECO:0000259" key="11">
    <source>
        <dbReference type="Pfam" id="PF06544"/>
    </source>
</evidence>
<dbReference type="AlphaFoldDB" id="A0A507DY83"/>
<dbReference type="PROSITE" id="PS00379">
    <property type="entry name" value="CDP_ALCOHOL_P_TRANSF"/>
    <property type="match status" value="1"/>
</dbReference>
<dbReference type="GO" id="GO:0006661">
    <property type="term" value="P:phosphatidylinositol biosynthetic process"/>
    <property type="evidence" value="ECO:0007669"/>
    <property type="project" value="TreeGrafter"/>
</dbReference>
<accession>A0A507DY83</accession>
<feature type="compositionally biased region" description="Polar residues" evidence="9">
    <location>
        <begin position="158"/>
        <end position="167"/>
    </location>
</feature>
<evidence type="ECO:0000313" key="12">
    <source>
        <dbReference type="EMBL" id="TPX55928.1"/>
    </source>
</evidence>
<comment type="subcellular location">
    <subcellularLocation>
        <location evidence="1">Membrane</location>
        <topology evidence="1">Multi-pass membrane protein</topology>
    </subcellularLocation>
</comment>
<reference evidence="12 13" key="1">
    <citation type="journal article" date="2019" name="Sci. Rep.">
        <title>Comparative genomics of chytrid fungi reveal insights into the obligate biotrophic and pathogenic lifestyle of Synchytrium endobioticum.</title>
        <authorList>
            <person name="van de Vossenberg B.T.L.H."/>
            <person name="Warris S."/>
            <person name="Nguyen H.D.T."/>
            <person name="van Gent-Pelzer M.P.E."/>
            <person name="Joly D.L."/>
            <person name="van de Geest H.C."/>
            <person name="Bonants P.J.M."/>
            <person name="Smith D.S."/>
            <person name="Levesque C.A."/>
            <person name="van der Lee T.A.J."/>
        </authorList>
    </citation>
    <scope>NUCLEOTIDE SEQUENCE [LARGE SCALE GENOMIC DNA]</scope>
    <source>
        <strain evidence="12 13">CBS 675.73</strain>
    </source>
</reference>
<keyword evidence="5" id="KW-0443">Lipid metabolism</keyword>
<dbReference type="STRING" id="246404.A0A507DY83"/>
<dbReference type="InterPro" id="IPR043130">
    <property type="entry name" value="CDP-OH_PTrfase_TM_dom"/>
</dbReference>
<sequence>MEVLEEALTTIEVLRSMHEPMDEFHILHPSNLSNLLPLDTDALSQIRDRDGGQVELCIDIRNSSLSDTDTRNTTSLMITIPLSDEHGRSGFSLSVRHETWMSREVHARLQRVCVGDGVDGLDWSEMALNAIQALREEQCKLLKEMQDQENDDTEQRSQEATTAQTQDAEPPLQRCWFLLISLSTPSKRDELVAWAPQYNLSGFVLAGKPGLVCLEGARKDIDAYMSEIKSVSWADVPSHQKKISLVLTETIGTRKFSDMSEITDLFSMHGKRGNRADLGQVREWMESKGVGKLFGMVFMGSGNENVYLFVPNVIGYLRLATCVWACAAMASQPVLAVGLYSVSCLLDAADGYAARTLDQHSRFGAVLDMVLDRMTTLCLLVRIAAQVHSDWRLVALVQGLAGLDLVSHYAHMYASLVTGSESHKRIDPRAPYLLRLYYSSKVVLFMVCLLDQLFYISVYLLTWKSGDGELRFTRDTMLGSAVLAVGFATAIPCLVKQVLNVIQLVGAAQELVAFDEKSRAKGKRAAKQQ</sequence>
<dbReference type="GO" id="GO:0003881">
    <property type="term" value="F:CDP-diacylglycerol-inositol 3-phosphatidyltransferase activity"/>
    <property type="evidence" value="ECO:0007669"/>
    <property type="project" value="TreeGrafter"/>
</dbReference>
<evidence type="ECO:0000256" key="2">
    <source>
        <dbReference type="ARBA" id="ARBA00022679"/>
    </source>
</evidence>
<dbReference type="InterPro" id="IPR059181">
    <property type="entry name" value="RWDD2A-B_C"/>
</dbReference>
<dbReference type="GO" id="GO:0005794">
    <property type="term" value="C:Golgi apparatus"/>
    <property type="evidence" value="ECO:0007669"/>
    <property type="project" value="TreeGrafter"/>
</dbReference>
<proteinExistence type="inferred from homology"/>
<dbReference type="PANTHER" id="PTHR15362">
    <property type="entry name" value="PHOSPHATIDYLINOSITOL SYNTHASE"/>
    <property type="match status" value="1"/>
</dbReference>
<dbReference type="InterPro" id="IPR010541">
    <property type="entry name" value="Prp3_C"/>
</dbReference>
<organism evidence="12 13">
    <name type="scientific">Chytriomyces confervae</name>
    <dbReference type="NCBI Taxonomy" id="246404"/>
    <lineage>
        <taxon>Eukaryota</taxon>
        <taxon>Fungi</taxon>
        <taxon>Fungi incertae sedis</taxon>
        <taxon>Chytridiomycota</taxon>
        <taxon>Chytridiomycota incertae sedis</taxon>
        <taxon>Chytridiomycetes</taxon>
        <taxon>Chytridiales</taxon>
        <taxon>Chytriomycetaceae</taxon>
        <taxon>Chytriomyces</taxon>
    </lineage>
</organism>
<keyword evidence="7" id="KW-1208">Phospholipid metabolism</keyword>